<sequence length="50" mass="5684">MFGQGRCHEHLFQEEISAASRIPGMTPAALVYLLKFVKSSKTKLRFEDTL</sequence>
<proteinExistence type="predicted"/>
<protein>
    <submittedName>
        <fullName evidence="1">Uncharacterized protein</fullName>
    </submittedName>
</protein>
<name>A0A9D4N4U8_DREPO</name>
<comment type="caution">
    <text evidence="1">The sequence shown here is derived from an EMBL/GenBank/DDBJ whole genome shotgun (WGS) entry which is preliminary data.</text>
</comment>
<reference evidence="1" key="1">
    <citation type="journal article" date="2019" name="bioRxiv">
        <title>The Genome of the Zebra Mussel, Dreissena polymorpha: A Resource for Invasive Species Research.</title>
        <authorList>
            <person name="McCartney M.A."/>
            <person name="Auch B."/>
            <person name="Kono T."/>
            <person name="Mallez S."/>
            <person name="Zhang Y."/>
            <person name="Obille A."/>
            <person name="Becker A."/>
            <person name="Abrahante J.E."/>
            <person name="Garbe J."/>
            <person name="Badalamenti J.P."/>
            <person name="Herman A."/>
            <person name="Mangelson H."/>
            <person name="Liachko I."/>
            <person name="Sullivan S."/>
            <person name="Sone E.D."/>
            <person name="Koren S."/>
            <person name="Silverstein K.A.T."/>
            <person name="Beckman K.B."/>
            <person name="Gohl D.M."/>
        </authorList>
    </citation>
    <scope>NUCLEOTIDE SEQUENCE</scope>
    <source>
        <strain evidence="1">Duluth1</strain>
        <tissue evidence="1">Whole animal</tissue>
    </source>
</reference>
<gene>
    <name evidence="1" type="ORF">DPMN_011880</name>
</gene>
<accession>A0A9D4N4U8</accession>
<dbReference type="EMBL" id="JAIWYP010000001">
    <property type="protein sequence ID" value="KAH3887858.1"/>
    <property type="molecule type" value="Genomic_DNA"/>
</dbReference>
<evidence type="ECO:0000313" key="1">
    <source>
        <dbReference type="EMBL" id="KAH3887858.1"/>
    </source>
</evidence>
<dbReference type="InterPro" id="IPR044920">
    <property type="entry name" value="MnmG_C_subdom_sf"/>
</dbReference>
<organism evidence="1 2">
    <name type="scientific">Dreissena polymorpha</name>
    <name type="common">Zebra mussel</name>
    <name type="synonym">Mytilus polymorpha</name>
    <dbReference type="NCBI Taxonomy" id="45954"/>
    <lineage>
        <taxon>Eukaryota</taxon>
        <taxon>Metazoa</taxon>
        <taxon>Spiralia</taxon>
        <taxon>Lophotrochozoa</taxon>
        <taxon>Mollusca</taxon>
        <taxon>Bivalvia</taxon>
        <taxon>Autobranchia</taxon>
        <taxon>Heteroconchia</taxon>
        <taxon>Euheterodonta</taxon>
        <taxon>Imparidentia</taxon>
        <taxon>Neoheterodontei</taxon>
        <taxon>Myida</taxon>
        <taxon>Dreissenoidea</taxon>
        <taxon>Dreissenidae</taxon>
        <taxon>Dreissena</taxon>
    </lineage>
</organism>
<evidence type="ECO:0000313" key="2">
    <source>
        <dbReference type="Proteomes" id="UP000828390"/>
    </source>
</evidence>
<keyword evidence="2" id="KW-1185">Reference proteome</keyword>
<reference evidence="1" key="2">
    <citation type="submission" date="2020-11" db="EMBL/GenBank/DDBJ databases">
        <authorList>
            <person name="McCartney M.A."/>
            <person name="Auch B."/>
            <person name="Kono T."/>
            <person name="Mallez S."/>
            <person name="Becker A."/>
            <person name="Gohl D.M."/>
            <person name="Silverstein K.A.T."/>
            <person name="Koren S."/>
            <person name="Bechman K.B."/>
            <person name="Herman A."/>
            <person name="Abrahante J.E."/>
            <person name="Garbe J."/>
        </authorList>
    </citation>
    <scope>NUCLEOTIDE SEQUENCE</scope>
    <source>
        <strain evidence="1">Duluth1</strain>
        <tissue evidence="1">Whole animal</tissue>
    </source>
</reference>
<dbReference type="Gene3D" id="1.10.150.570">
    <property type="entry name" value="GidA associated domain, C-terminal subdomain"/>
    <property type="match status" value="1"/>
</dbReference>
<dbReference type="AlphaFoldDB" id="A0A9D4N4U8"/>
<dbReference type="Proteomes" id="UP000828390">
    <property type="component" value="Unassembled WGS sequence"/>
</dbReference>